<proteinExistence type="predicted"/>
<evidence type="ECO:0000313" key="3">
    <source>
        <dbReference type="Proteomes" id="UP000696280"/>
    </source>
</evidence>
<name>A0A9N9KKR2_9HELO</name>
<evidence type="ECO:0000313" key="2">
    <source>
        <dbReference type="EMBL" id="CAG8948768.1"/>
    </source>
</evidence>
<protein>
    <submittedName>
        <fullName evidence="2">Uncharacterized protein</fullName>
    </submittedName>
</protein>
<comment type="caution">
    <text evidence="2">The sequence shown here is derived from an EMBL/GenBank/DDBJ whole genome shotgun (WGS) entry which is preliminary data.</text>
</comment>
<accession>A0A9N9KKR2</accession>
<feature type="coiled-coil region" evidence="1">
    <location>
        <begin position="28"/>
        <end position="55"/>
    </location>
</feature>
<gene>
    <name evidence="2" type="ORF">HYFRA_00001890</name>
</gene>
<keyword evidence="3" id="KW-1185">Reference proteome</keyword>
<dbReference type="EMBL" id="CAJVRL010000001">
    <property type="protein sequence ID" value="CAG8948768.1"/>
    <property type="molecule type" value="Genomic_DNA"/>
</dbReference>
<evidence type="ECO:0000256" key="1">
    <source>
        <dbReference type="SAM" id="Coils"/>
    </source>
</evidence>
<dbReference type="Proteomes" id="UP000696280">
    <property type="component" value="Unassembled WGS sequence"/>
</dbReference>
<sequence>MKGEKPTRPLSIKVPNLFGMQYFESRSYDEILEILEEENELILELEDLCTEAKERRKTYQGSVRDFLMDSMYEIDEREAKKKLSTDNARELRDTSDS</sequence>
<reference evidence="2" key="1">
    <citation type="submission" date="2021-07" db="EMBL/GenBank/DDBJ databases">
        <authorList>
            <person name="Durling M."/>
        </authorList>
    </citation>
    <scope>NUCLEOTIDE SEQUENCE</scope>
</reference>
<dbReference type="AlphaFoldDB" id="A0A9N9KKR2"/>
<keyword evidence="1" id="KW-0175">Coiled coil</keyword>
<organism evidence="2 3">
    <name type="scientific">Hymenoscyphus fraxineus</name>
    <dbReference type="NCBI Taxonomy" id="746836"/>
    <lineage>
        <taxon>Eukaryota</taxon>
        <taxon>Fungi</taxon>
        <taxon>Dikarya</taxon>
        <taxon>Ascomycota</taxon>
        <taxon>Pezizomycotina</taxon>
        <taxon>Leotiomycetes</taxon>
        <taxon>Helotiales</taxon>
        <taxon>Helotiaceae</taxon>
        <taxon>Hymenoscyphus</taxon>
    </lineage>
</organism>